<keyword evidence="1" id="KW-0472">Membrane</keyword>
<dbReference type="InterPro" id="IPR013783">
    <property type="entry name" value="Ig-like_fold"/>
</dbReference>
<keyword evidence="2" id="KW-0732">Signal</keyword>
<sequence>MNAPRHIMLTLMLCPTFLAQREIFALVGTEVNMHCNQSQGHERWIHKKDASSPENVIVPSESIQILSKMLKIKNVQREHAGIYLCDASSRPAAFLYVGVAPPAPANLHVRPKRKNDYTILTIHWENNTGTIQDVDEHSRAEYVLEIVELRDPKNWIRIFRVRNCCNIEYEYRGPPGHARLRIYATNKYGKNKSYSISGSAFLFLVFHLVLSIASAVHKRASIISSFTRSNQRIFDLPRSLTPETSSFSAVWATESSSLRKT</sequence>
<accession>A0ABR1D1F7</accession>
<feature type="chain" id="PRO_5046344874" description="Immunoglobulin domain-containing protein" evidence="2">
    <location>
        <begin position="20"/>
        <end position="261"/>
    </location>
</feature>
<feature type="signal peptide" evidence="2">
    <location>
        <begin position="1"/>
        <end position="19"/>
    </location>
</feature>
<dbReference type="InterPro" id="IPR036179">
    <property type="entry name" value="Ig-like_dom_sf"/>
</dbReference>
<protein>
    <recommendedName>
        <fullName evidence="3">Immunoglobulin domain-containing protein</fullName>
    </recommendedName>
</protein>
<organism evidence="4 5">
    <name type="scientific">Necator americanus</name>
    <name type="common">Human hookworm</name>
    <dbReference type="NCBI Taxonomy" id="51031"/>
    <lineage>
        <taxon>Eukaryota</taxon>
        <taxon>Metazoa</taxon>
        <taxon>Ecdysozoa</taxon>
        <taxon>Nematoda</taxon>
        <taxon>Chromadorea</taxon>
        <taxon>Rhabditida</taxon>
        <taxon>Rhabditina</taxon>
        <taxon>Rhabditomorpha</taxon>
        <taxon>Strongyloidea</taxon>
        <taxon>Ancylostomatidae</taxon>
        <taxon>Bunostominae</taxon>
        <taxon>Necator</taxon>
    </lineage>
</organism>
<name>A0ABR1D1F7_NECAM</name>
<reference evidence="4 5" key="1">
    <citation type="submission" date="2023-08" db="EMBL/GenBank/DDBJ databases">
        <title>A Necator americanus chromosomal reference genome.</title>
        <authorList>
            <person name="Ilik V."/>
            <person name="Petrzelkova K.J."/>
            <person name="Pardy F."/>
            <person name="Fuh T."/>
            <person name="Niatou-Singa F.S."/>
            <person name="Gouil Q."/>
            <person name="Baker L."/>
            <person name="Ritchie M.E."/>
            <person name="Jex A.R."/>
            <person name="Gazzola D."/>
            <person name="Li H."/>
            <person name="Toshio Fujiwara R."/>
            <person name="Zhan B."/>
            <person name="Aroian R.V."/>
            <person name="Pafco B."/>
            <person name="Schwarz E.M."/>
        </authorList>
    </citation>
    <scope>NUCLEOTIDE SEQUENCE [LARGE SCALE GENOMIC DNA]</scope>
    <source>
        <strain evidence="4 5">Aroian</strain>
        <tissue evidence="4">Whole animal</tissue>
    </source>
</reference>
<dbReference type="Gene3D" id="2.60.40.10">
    <property type="entry name" value="Immunoglobulins"/>
    <property type="match status" value="1"/>
</dbReference>
<keyword evidence="1" id="KW-0812">Transmembrane</keyword>
<gene>
    <name evidence="4" type="primary">Necator_chrIII.g11983</name>
    <name evidence="4" type="ORF">RB195_011217</name>
</gene>
<dbReference type="SMART" id="SM00409">
    <property type="entry name" value="IG"/>
    <property type="match status" value="1"/>
</dbReference>
<feature type="domain" description="Immunoglobulin" evidence="3">
    <location>
        <begin position="20"/>
        <end position="110"/>
    </location>
</feature>
<evidence type="ECO:0000313" key="5">
    <source>
        <dbReference type="Proteomes" id="UP001303046"/>
    </source>
</evidence>
<proteinExistence type="predicted"/>
<keyword evidence="1" id="KW-1133">Transmembrane helix</keyword>
<dbReference type="InterPro" id="IPR003599">
    <property type="entry name" value="Ig_sub"/>
</dbReference>
<evidence type="ECO:0000256" key="2">
    <source>
        <dbReference type="SAM" id="SignalP"/>
    </source>
</evidence>
<dbReference type="SUPFAM" id="SSF48726">
    <property type="entry name" value="Immunoglobulin"/>
    <property type="match status" value="1"/>
</dbReference>
<evidence type="ECO:0000256" key="1">
    <source>
        <dbReference type="SAM" id="Phobius"/>
    </source>
</evidence>
<dbReference type="Proteomes" id="UP001303046">
    <property type="component" value="Unassembled WGS sequence"/>
</dbReference>
<feature type="transmembrane region" description="Helical" evidence="1">
    <location>
        <begin position="194"/>
        <end position="216"/>
    </location>
</feature>
<evidence type="ECO:0000313" key="4">
    <source>
        <dbReference type="EMBL" id="KAK6744377.1"/>
    </source>
</evidence>
<dbReference type="EMBL" id="JAVFWL010000003">
    <property type="protein sequence ID" value="KAK6744377.1"/>
    <property type="molecule type" value="Genomic_DNA"/>
</dbReference>
<comment type="caution">
    <text evidence="4">The sequence shown here is derived from an EMBL/GenBank/DDBJ whole genome shotgun (WGS) entry which is preliminary data.</text>
</comment>
<evidence type="ECO:0000259" key="3">
    <source>
        <dbReference type="SMART" id="SM00409"/>
    </source>
</evidence>
<keyword evidence="5" id="KW-1185">Reference proteome</keyword>